<sequence>SLLFCRPSETRNNSQNPDTFFHEKCDSRVAKLNQIATCLGAWPVPKVRARIVSATSIENLLALKCKTP</sequence>
<dbReference type="Proteomes" id="UP001233172">
    <property type="component" value="Unassembled WGS sequence"/>
</dbReference>
<feature type="non-terminal residue" evidence="1">
    <location>
        <position position="1"/>
    </location>
</feature>
<proteinExistence type="predicted"/>
<organism evidence="1 2">
    <name type="scientific">Biomphalaria pfeifferi</name>
    <name type="common">Bloodfluke planorb</name>
    <name type="synonym">Freshwater snail</name>
    <dbReference type="NCBI Taxonomy" id="112525"/>
    <lineage>
        <taxon>Eukaryota</taxon>
        <taxon>Metazoa</taxon>
        <taxon>Spiralia</taxon>
        <taxon>Lophotrochozoa</taxon>
        <taxon>Mollusca</taxon>
        <taxon>Gastropoda</taxon>
        <taxon>Heterobranchia</taxon>
        <taxon>Euthyneura</taxon>
        <taxon>Panpulmonata</taxon>
        <taxon>Hygrophila</taxon>
        <taxon>Lymnaeoidea</taxon>
        <taxon>Planorbidae</taxon>
        <taxon>Biomphalaria</taxon>
    </lineage>
</organism>
<reference evidence="1" key="1">
    <citation type="journal article" date="2023" name="PLoS Negl. Trop. Dis.">
        <title>A genome sequence for Biomphalaria pfeifferi, the major vector snail for the human-infecting parasite Schistosoma mansoni.</title>
        <authorList>
            <person name="Bu L."/>
            <person name="Lu L."/>
            <person name="Laidemitt M.R."/>
            <person name="Zhang S.M."/>
            <person name="Mutuku M."/>
            <person name="Mkoji G."/>
            <person name="Steinauer M."/>
            <person name="Loker E.S."/>
        </authorList>
    </citation>
    <scope>NUCLEOTIDE SEQUENCE</scope>
    <source>
        <strain evidence="1">KasaAsao</strain>
    </source>
</reference>
<name>A0AAD8BTW2_BIOPF</name>
<comment type="caution">
    <text evidence="1">The sequence shown here is derived from an EMBL/GenBank/DDBJ whole genome shotgun (WGS) entry which is preliminary data.</text>
</comment>
<evidence type="ECO:0000313" key="2">
    <source>
        <dbReference type="Proteomes" id="UP001233172"/>
    </source>
</evidence>
<keyword evidence="2" id="KW-1185">Reference proteome</keyword>
<dbReference type="AlphaFoldDB" id="A0AAD8BTW2"/>
<evidence type="ECO:0000313" key="1">
    <source>
        <dbReference type="EMBL" id="KAK0060776.1"/>
    </source>
</evidence>
<reference evidence="1" key="2">
    <citation type="submission" date="2023-04" db="EMBL/GenBank/DDBJ databases">
        <authorList>
            <person name="Bu L."/>
            <person name="Lu L."/>
            <person name="Laidemitt M.R."/>
            <person name="Zhang S.M."/>
            <person name="Mutuku M."/>
            <person name="Mkoji G."/>
            <person name="Steinauer M."/>
            <person name="Loker E.S."/>
        </authorList>
    </citation>
    <scope>NUCLEOTIDE SEQUENCE</scope>
    <source>
        <strain evidence="1">KasaAsao</strain>
        <tissue evidence="1">Whole Snail</tissue>
    </source>
</reference>
<protein>
    <submittedName>
        <fullName evidence="1">Uncharacterized protein</fullName>
    </submittedName>
</protein>
<dbReference type="EMBL" id="JASAOG010000033">
    <property type="protein sequence ID" value="KAK0060776.1"/>
    <property type="molecule type" value="Genomic_DNA"/>
</dbReference>
<accession>A0AAD8BTW2</accession>
<gene>
    <name evidence="1" type="ORF">Bpfe_009645</name>
</gene>